<dbReference type="EMBL" id="CM001440">
    <property type="protein sequence ID" value="EHR62762.1"/>
    <property type="molecule type" value="Genomic_DNA"/>
</dbReference>
<evidence type="ECO:0000313" key="7">
    <source>
        <dbReference type="EMBL" id="EHR62762.1"/>
    </source>
</evidence>
<name>H5XHQ3_9PSEU</name>
<feature type="transmembrane region" description="Helical" evidence="6">
    <location>
        <begin position="171"/>
        <end position="194"/>
    </location>
</feature>
<keyword evidence="5 6" id="KW-0472">Membrane</keyword>
<dbReference type="eggNOG" id="COG1280">
    <property type="taxonomic scope" value="Bacteria"/>
</dbReference>
<keyword evidence="4 6" id="KW-1133">Transmembrane helix</keyword>
<keyword evidence="8" id="KW-1185">Reference proteome</keyword>
<protein>
    <submittedName>
        <fullName evidence="7">Putative threonine efflux protein</fullName>
    </submittedName>
</protein>
<dbReference type="GO" id="GO:0005886">
    <property type="term" value="C:plasma membrane"/>
    <property type="evidence" value="ECO:0007669"/>
    <property type="project" value="UniProtKB-SubCell"/>
</dbReference>
<feature type="transmembrane region" description="Helical" evidence="6">
    <location>
        <begin position="138"/>
        <end position="159"/>
    </location>
</feature>
<dbReference type="InterPro" id="IPR001123">
    <property type="entry name" value="LeuE-type"/>
</dbReference>
<evidence type="ECO:0000256" key="2">
    <source>
        <dbReference type="ARBA" id="ARBA00022475"/>
    </source>
</evidence>
<evidence type="ECO:0000313" key="8">
    <source>
        <dbReference type="Proteomes" id="UP000002791"/>
    </source>
</evidence>
<dbReference type="Proteomes" id="UP000002791">
    <property type="component" value="Chromosome"/>
</dbReference>
<dbReference type="PANTHER" id="PTHR30086">
    <property type="entry name" value="ARGININE EXPORTER PROTEIN ARGO"/>
    <property type="match status" value="1"/>
</dbReference>
<organism evidence="7 8">
    <name type="scientific">Saccharomonospora cyanea NA-134</name>
    <dbReference type="NCBI Taxonomy" id="882082"/>
    <lineage>
        <taxon>Bacteria</taxon>
        <taxon>Bacillati</taxon>
        <taxon>Actinomycetota</taxon>
        <taxon>Actinomycetes</taxon>
        <taxon>Pseudonocardiales</taxon>
        <taxon>Pseudonocardiaceae</taxon>
        <taxon>Saccharomonospora</taxon>
    </lineage>
</organism>
<dbReference type="HOGENOM" id="CLU_079569_3_1_11"/>
<feature type="transmembrane region" description="Helical" evidence="6">
    <location>
        <begin position="59"/>
        <end position="84"/>
    </location>
</feature>
<proteinExistence type="predicted"/>
<evidence type="ECO:0000256" key="4">
    <source>
        <dbReference type="ARBA" id="ARBA00022989"/>
    </source>
</evidence>
<feature type="transmembrane region" description="Helical" evidence="6">
    <location>
        <begin position="20"/>
        <end position="38"/>
    </location>
</feature>
<evidence type="ECO:0000256" key="6">
    <source>
        <dbReference type="SAM" id="Phobius"/>
    </source>
</evidence>
<dbReference type="PIRSF" id="PIRSF006324">
    <property type="entry name" value="LeuE"/>
    <property type="match status" value="1"/>
</dbReference>
<dbReference type="PANTHER" id="PTHR30086:SF20">
    <property type="entry name" value="ARGININE EXPORTER PROTEIN ARGO-RELATED"/>
    <property type="match status" value="1"/>
</dbReference>
<sequence>MTTLRTTTSTLRFRLRWGSVTWSTYGSYLVLVVLVVLAPGPDTVVTLKNSFAGGFRGGLVATAGIATGNVVQGTAVAFGLGTLIVGSQPVFHTLRWLGVAYLCYLGVQALRSARRGDYASLDATGAQSGALRRFREGFLSNVTNPKVLALYLSVLPQFIDPTHNSVGDTLLLAYTVAVLGAVWLLLLVAFVHTVRVWLQRRSVRRGLDVATGTTLIGFGAALAVEG</sequence>
<comment type="subcellular location">
    <subcellularLocation>
        <location evidence="1">Cell membrane</location>
        <topology evidence="1">Multi-pass membrane protein</topology>
    </subcellularLocation>
</comment>
<evidence type="ECO:0000256" key="1">
    <source>
        <dbReference type="ARBA" id="ARBA00004651"/>
    </source>
</evidence>
<reference evidence="7 8" key="1">
    <citation type="submission" date="2011-11" db="EMBL/GenBank/DDBJ databases">
        <title>The Noncontiguous Finished sequence of Saccharomonospora cyanea NA-134.</title>
        <authorList>
            <consortium name="US DOE Joint Genome Institute"/>
            <person name="Lucas S."/>
            <person name="Han J."/>
            <person name="Lapidus A."/>
            <person name="Cheng J.-F."/>
            <person name="Goodwin L."/>
            <person name="Pitluck S."/>
            <person name="Peters L."/>
            <person name="Ovchinnikova G."/>
            <person name="Lu M."/>
            <person name="Detter J.C."/>
            <person name="Han C."/>
            <person name="Tapia R."/>
            <person name="Land M."/>
            <person name="Hauser L."/>
            <person name="Kyrpides N."/>
            <person name="Ivanova N."/>
            <person name="Pagani I."/>
            <person name="Brambilla E.-M."/>
            <person name="Klenk H.-P."/>
            <person name="Woyke T."/>
        </authorList>
    </citation>
    <scope>NUCLEOTIDE SEQUENCE [LARGE SCALE GENOMIC DNA]</scope>
    <source>
        <strain evidence="7 8">NA-134</strain>
    </source>
</reference>
<evidence type="ECO:0000256" key="5">
    <source>
        <dbReference type="ARBA" id="ARBA00023136"/>
    </source>
</evidence>
<evidence type="ECO:0000256" key="3">
    <source>
        <dbReference type="ARBA" id="ARBA00022692"/>
    </source>
</evidence>
<keyword evidence="2" id="KW-1003">Cell membrane</keyword>
<keyword evidence="3 6" id="KW-0812">Transmembrane</keyword>
<accession>H5XHQ3</accession>
<gene>
    <name evidence="7" type="ORF">SaccyDRAFT_3938</name>
</gene>
<dbReference type="Pfam" id="PF01810">
    <property type="entry name" value="LysE"/>
    <property type="match status" value="1"/>
</dbReference>
<dbReference type="GO" id="GO:0015171">
    <property type="term" value="F:amino acid transmembrane transporter activity"/>
    <property type="evidence" value="ECO:0007669"/>
    <property type="project" value="TreeGrafter"/>
</dbReference>
<dbReference type="AlphaFoldDB" id="H5XHQ3"/>